<dbReference type="InterPro" id="IPR050662">
    <property type="entry name" value="Sec-metab_biosynth-thioest"/>
</dbReference>
<dbReference type="Gene3D" id="3.60.15.10">
    <property type="entry name" value="Ribonuclease Z/Hydroxyacylglutathione hydrolase-like"/>
    <property type="match status" value="1"/>
</dbReference>
<dbReference type="CDD" id="cd07725">
    <property type="entry name" value="TTHA1429-like_MBL-fold"/>
    <property type="match status" value="1"/>
</dbReference>
<dbReference type="EMBL" id="FWXW01000006">
    <property type="protein sequence ID" value="SMC77042.1"/>
    <property type="molecule type" value="Genomic_DNA"/>
</dbReference>
<dbReference type="SMART" id="SM00849">
    <property type="entry name" value="Lactamase_B"/>
    <property type="match status" value="1"/>
</dbReference>
<dbReference type="AlphaFoldDB" id="A0A1W2BWR5"/>
<dbReference type="PANTHER" id="PTHR23131">
    <property type="entry name" value="ENDORIBONUCLEASE LACTB2"/>
    <property type="match status" value="1"/>
</dbReference>
<dbReference type="STRING" id="1122930.SAMN02745168_2430"/>
<dbReference type="Pfam" id="PF00753">
    <property type="entry name" value="Lactamase_B"/>
    <property type="match status" value="1"/>
</dbReference>
<organism evidence="2 3">
    <name type="scientific">Papillibacter cinnamivorans DSM 12816</name>
    <dbReference type="NCBI Taxonomy" id="1122930"/>
    <lineage>
        <taxon>Bacteria</taxon>
        <taxon>Bacillati</taxon>
        <taxon>Bacillota</taxon>
        <taxon>Clostridia</taxon>
        <taxon>Eubacteriales</taxon>
        <taxon>Oscillospiraceae</taxon>
        <taxon>Papillibacter</taxon>
    </lineage>
</organism>
<dbReference type="RefSeq" id="WP_084235102.1">
    <property type="nucleotide sequence ID" value="NZ_FWXW01000006.1"/>
</dbReference>
<dbReference type="OrthoDB" id="367237at2"/>
<dbReference type="InterPro" id="IPR036866">
    <property type="entry name" value="RibonucZ/Hydroxyglut_hydro"/>
</dbReference>
<dbReference type="Proteomes" id="UP000192790">
    <property type="component" value="Unassembled WGS sequence"/>
</dbReference>
<name>A0A1W2BWR5_9FIRM</name>
<dbReference type="Gene3D" id="1.10.10.10">
    <property type="entry name" value="Winged helix-like DNA-binding domain superfamily/Winged helix DNA-binding domain"/>
    <property type="match status" value="1"/>
</dbReference>
<accession>A0A1W2BWR5</accession>
<keyword evidence="3" id="KW-1185">Reference proteome</keyword>
<feature type="domain" description="Metallo-beta-lactamase" evidence="1">
    <location>
        <begin position="23"/>
        <end position="231"/>
    </location>
</feature>
<dbReference type="InterPro" id="IPR001279">
    <property type="entry name" value="Metallo-B-lactamas"/>
</dbReference>
<evidence type="ECO:0000313" key="2">
    <source>
        <dbReference type="EMBL" id="SMC77042.1"/>
    </source>
</evidence>
<gene>
    <name evidence="2" type="ORF">SAMN02745168_2430</name>
</gene>
<dbReference type="PANTHER" id="PTHR23131:SF4">
    <property type="entry name" value="METALLO-BETA-LACTAMASE SUPERFAMILY POTEIN"/>
    <property type="match status" value="1"/>
</dbReference>
<proteinExistence type="predicted"/>
<sequence length="326" mass="37478">MIEHIKGNIYRIFVPLPRNPLKYLNSYFIRGEGRSLLIDTGFRQEACRTALEEGLKELGADMDRTDIFLTHVHADHSGLAPSIASEDTRIFISSTDAVFLEIADRAQRWKSFDVMYLSEGFPLEEIKQATGHNPARDLSPEAYSKYIHMEDGDMLHYGGHDLKCILTPGHTPGHMCLYDEKEKIMFLGDHVLFDITPNIVRWVTVENSLKNYLENLKKISGYEIELPLPAHREVSGTVKERAENIRKHHEVRLQEALNAIREYPGMTAYQTAGHMTWDVRSDSWETFPLAQKWFAVGETLSHLDYLRLEGKIRREERDGVGIYFAV</sequence>
<protein>
    <submittedName>
        <fullName evidence="2">Glyoxylase, beta-lactamase superfamily II</fullName>
    </submittedName>
</protein>
<dbReference type="InterPro" id="IPR036388">
    <property type="entry name" value="WH-like_DNA-bd_sf"/>
</dbReference>
<dbReference type="SUPFAM" id="SSF56281">
    <property type="entry name" value="Metallo-hydrolase/oxidoreductase"/>
    <property type="match status" value="1"/>
</dbReference>
<evidence type="ECO:0000259" key="1">
    <source>
        <dbReference type="SMART" id="SM00849"/>
    </source>
</evidence>
<reference evidence="2 3" key="1">
    <citation type="submission" date="2017-04" db="EMBL/GenBank/DDBJ databases">
        <authorList>
            <person name="Afonso C.L."/>
            <person name="Miller P.J."/>
            <person name="Scott M.A."/>
            <person name="Spackman E."/>
            <person name="Goraichik I."/>
            <person name="Dimitrov K.M."/>
            <person name="Suarez D.L."/>
            <person name="Swayne D.E."/>
        </authorList>
    </citation>
    <scope>NUCLEOTIDE SEQUENCE [LARGE SCALE GENOMIC DNA]</scope>
    <source>
        <strain evidence="2 3">DSM 12816</strain>
    </source>
</reference>
<evidence type="ECO:0000313" key="3">
    <source>
        <dbReference type="Proteomes" id="UP000192790"/>
    </source>
</evidence>